<protein>
    <recommendedName>
        <fullName evidence="1">Reverse transcriptase domain-containing protein</fullName>
    </recommendedName>
</protein>
<evidence type="ECO:0000313" key="3">
    <source>
        <dbReference type="Proteomes" id="UP000499080"/>
    </source>
</evidence>
<dbReference type="OrthoDB" id="6437148at2759"/>
<keyword evidence="3" id="KW-1185">Reference proteome</keyword>
<evidence type="ECO:0000313" key="2">
    <source>
        <dbReference type="EMBL" id="GBO32699.1"/>
    </source>
</evidence>
<dbReference type="AlphaFoldDB" id="A0A4Y2W5V7"/>
<comment type="caution">
    <text evidence="2">The sequence shown here is derived from an EMBL/GenBank/DDBJ whole genome shotgun (WGS) entry which is preliminary data.</text>
</comment>
<accession>A0A4Y2W5V7</accession>
<dbReference type="Pfam" id="PF00078">
    <property type="entry name" value="RVT_1"/>
    <property type="match status" value="1"/>
</dbReference>
<evidence type="ECO:0000259" key="1">
    <source>
        <dbReference type="Pfam" id="PF00078"/>
    </source>
</evidence>
<name>A0A4Y2W5V7_ARAVE</name>
<dbReference type="PANTHER" id="PTHR19446">
    <property type="entry name" value="REVERSE TRANSCRIPTASES"/>
    <property type="match status" value="1"/>
</dbReference>
<dbReference type="InterPro" id="IPR000477">
    <property type="entry name" value="RT_dom"/>
</dbReference>
<dbReference type="EMBL" id="BGPR01056178">
    <property type="protein sequence ID" value="GBO32699.1"/>
    <property type="molecule type" value="Genomic_DNA"/>
</dbReference>
<proteinExistence type="predicted"/>
<feature type="domain" description="Reverse transcriptase" evidence="1">
    <location>
        <begin position="12"/>
        <end position="100"/>
    </location>
</feature>
<dbReference type="Proteomes" id="UP000499080">
    <property type="component" value="Unassembled WGS sequence"/>
</dbReference>
<gene>
    <name evidence="2" type="ORF">AVEN_14087_1</name>
</gene>
<reference evidence="2 3" key="1">
    <citation type="journal article" date="2019" name="Sci. Rep.">
        <title>Orb-weaving spider Araneus ventricosus genome elucidates the spidroin gene catalogue.</title>
        <authorList>
            <person name="Kono N."/>
            <person name="Nakamura H."/>
            <person name="Ohtoshi R."/>
            <person name="Moran D.A.P."/>
            <person name="Shinohara A."/>
            <person name="Yoshida Y."/>
            <person name="Fujiwara M."/>
            <person name="Mori M."/>
            <person name="Tomita M."/>
            <person name="Arakawa K."/>
        </authorList>
    </citation>
    <scope>NUCLEOTIDE SEQUENCE [LARGE SCALE GENOMIC DNA]</scope>
</reference>
<sequence length="100" mass="11540">MNIILFQKEGKPKDEASSYRPISLLPSIGKVLEKLLTQRLIFHLEQSNKISDHQYVFREGWSTETELAVHHLIKRIKEGRKHYPHVLVLSIGIKGALDNI</sequence>
<organism evidence="2 3">
    <name type="scientific">Araneus ventricosus</name>
    <name type="common">Orbweaver spider</name>
    <name type="synonym">Epeira ventricosa</name>
    <dbReference type="NCBI Taxonomy" id="182803"/>
    <lineage>
        <taxon>Eukaryota</taxon>
        <taxon>Metazoa</taxon>
        <taxon>Ecdysozoa</taxon>
        <taxon>Arthropoda</taxon>
        <taxon>Chelicerata</taxon>
        <taxon>Arachnida</taxon>
        <taxon>Araneae</taxon>
        <taxon>Araneomorphae</taxon>
        <taxon>Entelegynae</taxon>
        <taxon>Araneoidea</taxon>
        <taxon>Araneidae</taxon>
        <taxon>Araneus</taxon>
    </lineage>
</organism>